<dbReference type="Proteomes" id="UP000461162">
    <property type="component" value="Unassembled WGS sequence"/>
</dbReference>
<evidence type="ECO:0000259" key="8">
    <source>
        <dbReference type="Pfam" id="PF00460"/>
    </source>
</evidence>
<dbReference type="AlphaFoldDB" id="A0A7K1KIY4"/>
<keyword evidence="5" id="KW-0964">Secreted</keyword>
<dbReference type="InterPro" id="IPR001444">
    <property type="entry name" value="Flag_bb_rod_N"/>
</dbReference>
<dbReference type="SUPFAM" id="SSF64518">
    <property type="entry name" value="Phase 1 flagellin"/>
    <property type="match status" value="1"/>
</dbReference>
<reference evidence="11 12" key="1">
    <citation type="submission" date="2019-11" db="EMBL/GenBank/DDBJ databases">
        <title>Pseudodesulfovibrio alkaliphilus, sp. nov., an alkaliphilic sulfate-reducing bacteria from mud volcano of Taman peninsula, Russia.</title>
        <authorList>
            <person name="Frolova A."/>
            <person name="Merkel A.Y."/>
            <person name="Slobodkin A.I."/>
        </authorList>
    </citation>
    <scope>NUCLEOTIDE SEQUENCE [LARGE SCALE GENOMIC DNA]</scope>
    <source>
        <strain evidence="11 12">F-1</strain>
    </source>
</reference>
<keyword evidence="11" id="KW-0282">Flagellum</keyword>
<gene>
    <name evidence="11" type="primary">flgK</name>
    <name evidence="11" type="ORF">GKC30_00185</name>
</gene>
<accession>A0A7K1KIY4</accession>
<name>A0A7K1KIY4_9BACT</name>
<dbReference type="InterPro" id="IPR002371">
    <property type="entry name" value="FlgK"/>
</dbReference>
<feature type="domain" description="Flagellar hook-associated protein FlgK helical" evidence="10">
    <location>
        <begin position="98"/>
        <end position="255"/>
    </location>
</feature>
<comment type="subcellular location">
    <subcellularLocation>
        <location evidence="1">Bacterial flagellum</location>
    </subcellularLocation>
    <subcellularLocation>
        <location evidence="2">Secreted</location>
    </subcellularLocation>
</comment>
<evidence type="ECO:0000256" key="7">
    <source>
        <dbReference type="SAM" id="Coils"/>
    </source>
</evidence>
<evidence type="ECO:0000256" key="4">
    <source>
        <dbReference type="ARBA" id="ARBA00016244"/>
    </source>
</evidence>
<keyword evidence="12" id="KW-1185">Reference proteome</keyword>
<organism evidence="11 12">
    <name type="scientific">Pseudodesulfovibrio alkaliphilus</name>
    <dbReference type="NCBI Taxonomy" id="2661613"/>
    <lineage>
        <taxon>Bacteria</taxon>
        <taxon>Pseudomonadati</taxon>
        <taxon>Thermodesulfobacteriota</taxon>
        <taxon>Desulfovibrionia</taxon>
        <taxon>Desulfovibrionales</taxon>
        <taxon>Desulfovibrionaceae</taxon>
    </lineage>
</organism>
<evidence type="ECO:0000256" key="6">
    <source>
        <dbReference type="ARBA" id="ARBA00023143"/>
    </source>
</evidence>
<evidence type="ECO:0000256" key="5">
    <source>
        <dbReference type="ARBA" id="ARBA00022525"/>
    </source>
</evidence>
<dbReference type="InterPro" id="IPR010930">
    <property type="entry name" value="Flg_bb/hook_C_dom"/>
</dbReference>
<dbReference type="Pfam" id="PF00460">
    <property type="entry name" value="Flg_bb_rod"/>
    <property type="match status" value="1"/>
</dbReference>
<keyword evidence="11" id="KW-0969">Cilium</keyword>
<protein>
    <recommendedName>
        <fullName evidence="4">Flagellar hook-associated protein 1</fullName>
    </recommendedName>
</protein>
<comment type="similarity">
    <text evidence="3">Belongs to the flagella basal body rod proteins family.</text>
</comment>
<evidence type="ECO:0000256" key="2">
    <source>
        <dbReference type="ARBA" id="ARBA00004613"/>
    </source>
</evidence>
<keyword evidence="11" id="KW-0966">Cell projection</keyword>
<dbReference type="GO" id="GO:0009424">
    <property type="term" value="C:bacterial-type flagellum hook"/>
    <property type="evidence" value="ECO:0007669"/>
    <property type="project" value="InterPro"/>
</dbReference>
<dbReference type="Pfam" id="PF22638">
    <property type="entry name" value="FlgK_D1"/>
    <property type="match status" value="2"/>
</dbReference>
<dbReference type="EMBL" id="WODC01000001">
    <property type="protein sequence ID" value="MUM76048.1"/>
    <property type="molecule type" value="Genomic_DNA"/>
</dbReference>
<dbReference type="PANTHER" id="PTHR30033">
    <property type="entry name" value="FLAGELLAR HOOK-ASSOCIATED PROTEIN 1"/>
    <property type="match status" value="1"/>
</dbReference>
<evidence type="ECO:0000313" key="12">
    <source>
        <dbReference type="Proteomes" id="UP000461162"/>
    </source>
</evidence>
<dbReference type="RefSeq" id="WP_155931406.1">
    <property type="nucleotide sequence ID" value="NZ_WODC01000001.1"/>
</dbReference>
<dbReference type="Gene3D" id="1.20.1330.10">
    <property type="entry name" value="f41 fragment of flagellin, N-terminal domain"/>
    <property type="match status" value="1"/>
</dbReference>
<feature type="domain" description="Flagellar hook-associated protein FlgK helical" evidence="10">
    <location>
        <begin position="380"/>
        <end position="437"/>
    </location>
</feature>
<keyword evidence="7" id="KW-0175">Coiled coil</keyword>
<evidence type="ECO:0000256" key="1">
    <source>
        <dbReference type="ARBA" id="ARBA00004365"/>
    </source>
</evidence>
<dbReference type="InterPro" id="IPR053927">
    <property type="entry name" value="FlgK_helical"/>
</dbReference>
<dbReference type="GO" id="GO:0044780">
    <property type="term" value="P:bacterial-type flagellum assembly"/>
    <property type="evidence" value="ECO:0007669"/>
    <property type="project" value="InterPro"/>
</dbReference>
<dbReference type="GO" id="GO:0005198">
    <property type="term" value="F:structural molecule activity"/>
    <property type="evidence" value="ECO:0007669"/>
    <property type="project" value="InterPro"/>
</dbReference>
<dbReference type="PRINTS" id="PR01005">
    <property type="entry name" value="FLGHOOKAP1"/>
</dbReference>
<evidence type="ECO:0000256" key="3">
    <source>
        <dbReference type="ARBA" id="ARBA00009677"/>
    </source>
</evidence>
<proteinExistence type="inferred from homology"/>
<dbReference type="GO" id="GO:0005576">
    <property type="term" value="C:extracellular region"/>
    <property type="evidence" value="ECO:0007669"/>
    <property type="project" value="UniProtKB-SubCell"/>
</dbReference>
<sequence>MSFGANSILDMGRWALFASQVQLQVTGQNISNVNTVGYSRQSAVLQEGPYIDYSPGQLGTGVKATEVVRHFDEMVEAMYLGQSAMRDKWGTLWEQLRGVENLLNESSGTGVSNTLSQFFNSWNEVSQRPDNYGARQSVVNDTATLISTLRQVDTDLSLMQQRINSTVAAQVKQANSLMVEISELNKEIQVHNIEGSNNANGLFDERARKVRELAELMDISTIDNGGGNFTVLTKAGHTLVDGTSHFSLEFLAPQKSSDLRSGSTFAGDIYFDGNDDFEYTIDFVKDGPAASDATAAQFRVSLDGGVTWLTDADGKERHFNARDYESRINVEGLQIWFGSANSSQGNPSGQFAVGDRFTISPHQGLYWVENTSSKLEITPQIHFNGEENTTRLTGGSLAALLSFRDNYIGKYRDKLENLTETLVWETNRRHSQGAGLQAFNVVDGTYGVSSITKALGSDSTGLVFGDKLQAGNTFIYVYDEETGLLASSASLDFSGGSFDPKIHSLTDVADAVNSSFAGAIKAEIINNKLHLEAEEGYAFAFGNDSAGLMAALGINTFFKGSSPMDIQVNEKITGDLDYLATGHVNGAGEMNAGDNTTTLAMYALREAQVAISSVAEGTTNTTLLSYYNGLVGNVGADTNRAKFNHGFYNTLANDLNERQQQVAGVNLDEEMSNLIRYQASYTAAAKLITTADQMLQTILSLKS</sequence>
<dbReference type="PANTHER" id="PTHR30033:SF1">
    <property type="entry name" value="FLAGELLAR HOOK-ASSOCIATED PROTEIN 1"/>
    <property type="match status" value="1"/>
</dbReference>
<dbReference type="NCBIfam" id="TIGR02492">
    <property type="entry name" value="flgK_ends"/>
    <property type="match status" value="1"/>
</dbReference>
<keyword evidence="6" id="KW-0975">Bacterial flagellum</keyword>
<evidence type="ECO:0000313" key="11">
    <source>
        <dbReference type="EMBL" id="MUM76048.1"/>
    </source>
</evidence>
<feature type="domain" description="Flagellar basal-body/hook protein C-terminal" evidence="9">
    <location>
        <begin position="663"/>
        <end position="701"/>
    </location>
</feature>
<comment type="caution">
    <text evidence="11">The sequence shown here is derived from an EMBL/GenBank/DDBJ whole genome shotgun (WGS) entry which is preliminary data.</text>
</comment>
<dbReference type="Pfam" id="PF06429">
    <property type="entry name" value="Flg_bbr_C"/>
    <property type="match status" value="1"/>
</dbReference>
<evidence type="ECO:0000259" key="9">
    <source>
        <dbReference type="Pfam" id="PF06429"/>
    </source>
</evidence>
<evidence type="ECO:0000259" key="10">
    <source>
        <dbReference type="Pfam" id="PF22638"/>
    </source>
</evidence>
<feature type="coiled-coil region" evidence="7">
    <location>
        <begin position="167"/>
        <end position="194"/>
    </location>
</feature>
<feature type="domain" description="Flagellar basal body rod protein N-terminal" evidence="8">
    <location>
        <begin position="13"/>
        <end position="38"/>
    </location>
</feature>